<accession>A0ABD5P6U6</accession>
<gene>
    <name evidence="3" type="ORF">ACFO0N_00625</name>
</gene>
<evidence type="ECO:0000256" key="1">
    <source>
        <dbReference type="SAM" id="MobiDB-lite"/>
    </source>
</evidence>
<reference evidence="3 4" key="1">
    <citation type="journal article" date="2019" name="Int. J. Syst. Evol. Microbiol.">
        <title>The Global Catalogue of Microorganisms (GCM) 10K type strain sequencing project: providing services to taxonomists for standard genome sequencing and annotation.</title>
        <authorList>
            <consortium name="The Broad Institute Genomics Platform"/>
            <consortium name="The Broad Institute Genome Sequencing Center for Infectious Disease"/>
            <person name="Wu L."/>
            <person name="Ma J."/>
        </authorList>
    </citation>
    <scope>NUCLEOTIDE SEQUENCE [LARGE SCALE GENOMIC DNA]</scope>
    <source>
        <strain evidence="3 4">CGMCC 1.12553</strain>
    </source>
</reference>
<evidence type="ECO:0000313" key="4">
    <source>
        <dbReference type="Proteomes" id="UP001595921"/>
    </source>
</evidence>
<dbReference type="EMBL" id="JBHSDS010000001">
    <property type="protein sequence ID" value="MFC4356448.1"/>
    <property type="molecule type" value="Genomic_DNA"/>
</dbReference>
<feature type="compositionally biased region" description="Polar residues" evidence="1">
    <location>
        <begin position="26"/>
        <end position="39"/>
    </location>
</feature>
<dbReference type="Proteomes" id="UP001595921">
    <property type="component" value="Unassembled WGS sequence"/>
</dbReference>
<dbReference type="InterPro" id="IPR058285">
    <property type="entry name" value="DUF7979"/>
</dbReference>
<evidence type="ECO:0000313" key="3">
    <source>
        <dbReference type="EMBL" id="MFC4356448.1"/>
    </source>
</evidence>
<dbReference type="AlphaFoldDB" id="A0ABD5P6U6"/>
<keyword evidence="4" id="KW-1185">Reference proteome</keyword>
<sequence>MFRALSVVLLLLSAGCVADGGGGPSVQATTDGPPDSTTRAAGEHPSTDTARNATVEYGDLSPAERRAFDTALGGEANFVHRSSLDSLENREGYFTRDVAEPFRAHEYVRKSGELYRLDYEASGGDLLASYGVHAELVEPPANATVVPVGNLPSDAQGPVREAVRNGSYHSQTGEGVSRPEGLGEGMYVESDGEVYRLTYSVGDLWPDVLRVERVD</sequence>
<feature type="region of interest" description="Disordered" evidence="1">
    <location>
        <begin position="164"/>
        <end position="185"/>
    </location>
</feature>
<protein>
    <recommendedName>
        <fullName evidence="2">DUF7979 domain-containing protein</fullName>
    </recommendedName>
</protein>
<feature type="domain" description="DUF7979" evidence="2">
    <location>
        <begin position="43"/>
        <end position="117"/>
    </location>
</feature>
<dbReference type="RefSeq" id="WP_267624800.1">
    <property type="nucleotide sequence ID" value="NZ_JAODIW010000010.1"/>
</dbReference>
<proteinExistence type="predicted"/>
<comment type="caution">
    <text evidence="3">The sequence shown here is derived from an EMBL/GenBank/DDBJ whole genome shotgun (WGS) entry which is preliminary data.</text>
</comment>
<feature type="region of interest" description="Disordered" evidence="1">
    <location>
        <begin position="24"/>
        <end position="50"/>
    </location>
</feature>
<dbReference type="PROSITE" id="PS51257">
    <property type="entry name" value="PROKAR_LIPOPROTEIN"/>
    <property type="match status" value="1"/>
</dbReference>
<feature type="domain" description="DUF7979" evidence="2">
    <location>
        <begin position="130"/>
        <end position="198"/>
    </location>
</feature>
<dbReference type="Pfam" id="PF25934">
    <property type="entry name" value="DUF7979"/>
    <property type="match status" value="2"/>
</dbReference>
<name>A0ABD5P6U6_9EURY</name>
<organism evidence="3 4">
    <name type="scientific">Halobium salinum</name>
    <dbReference type="NCBI Taxonomy" id="1364940"/>
    <lineage>
        <taxon>Archaea</taxon>
        <taxon>Methanobacteriati</taxon>
        <taxon>Methanobacteriota</taxon>
        <taxon>Stenosarchaea group</taxon>
        <taxon>Halobacteria</taxon>
        <taxon>Halobacteriales</taxon>
        <taxon>Haloferacaceae</taxon>
        <taxon>Halobium</taxon>
    </lineage>
</organism>
<evidence type="ECO:0000259" key="2">
    <source>
        <dbReference type="Pfam" id="PF25934"/>
    </source>
</evidence>